<keyword evidence="4" id="KW-1185">Reference proteome</keyword>
<evidence type="ECO:0000256" key="2">
    <source>
        <dbReference type="SAM" id="SignalP"/>
    </source>
</evidence>
<proteinExistence type="predicted"/>
<keyword evidence="1" id="KW-0812">Transmembrane</keyword>
<evidence type="ECO:0000313" key="3">
    <source>
        <dbReference type="EMBL" id="MDV7223927.1"/>
    </source>
</evidence>
<gene>
    <name evidence="3" type="ORF">R5A26_49230</name>
</gene>
<feature type="chain" id="PRO_5046551074" description="LPXTG cell wall anchor domain-containing protein" evidence="2">
    <location>
        <begin position="23"/>
        <end position="196"/>
    </location>
</feature>
<evidence type="ECO:0000313" key="4">
    <source>
        <dbReference type="Proteomes" id="UP001187346"/>
    </source>
</evidence>
<comment type="caution">
    <text evidence="3">The sequence shown here is derived from an EMBL/GenBank/DDBJ whole genome shotgun (WGS) entry which is preliminary data.</text>
</comment>
<dbReference type="EMBL" id="JAWMAJ010000399">
    <property type="protein sequence ID" value="MDV7223927.1"/>
    <property type="molecule type" value="Genomic_DNA"/>
</dbReference>
<feature type="signal peptide" evidence="2">
    <location>
        <begin position="1"/>
        <end position="22"/>
    </location>
</feature>
<organism evidence="3 4">
    <name type="scientific">Streptomyces prunicolor</name>
    <dbReference type="NCBI Taxonomy" id="67348"/>
    <lineage>
        <taxon>Bacteria</taxon>
        <taxon>Bacillati</taxon>
        <taxon>Actinomycetota</taxon>
        <taxon>Actinomycetes</taxon>
        <taxon>Kitasatosporales</taxon>
        <taxon>Streptomycetaceae</taxon>
        <taxon>Streptomyces</taxon>
    </lineage>
</organism>
<accession>A0ABU4FTL0</accession>
<feature type="transmembrane region" description="Helical" evidence="1">
    <location>
        <begin position="170"/>
        <end position="189"/>
    </location>
</feature>
<dbReference type="Proteomes" id="UP001187346">
    <property type="component" value="Unassembled WGS sequence"/>
</dbReference>
<keyword evidence="1" id="KW-0472">Membrane</keyword>
<evidence type="ECO:0008006" key="5">
    <source>
        <dbReference type="Google" id="ProtNLM"/>
    </source>
</evidence>
<name>A0ABU4FTL0_9ACTN</name>
<evidence type="ECO:0000256" key="1">
    <source>
        <dbReference type="SAM" id="Phobius"/>
    </source>
</evidence>
<protein>
    <recommendedName>
        <fullName evidence="5">LPXTG cell wall anchor domain-containing protein</fullName>
    </recommendedName>
</protein>
<reference evidence="3 4" key="1">
    <citation type="submission" date="2023-10" db="EMBL/GenBank/DDBJ databases">
        <title>Characterization of rhizosphere-enriched actinobacteria from wheat plants lab-grown on chernevaya soil.</title>
        <authorList>
            <person name="Tikhonova E.N."/>
            <person name="Konopkin A."/>
            <person name="Kravchenko I.K."/>
        </authorList>
    </citation>
    <scope>NUCLEOTIDE SEQUENCE [LARGE SCALE GENOMIC DNA]</scope>
    <source>
        <strain evidence="3 4">RR29</strain>
    </source>
</reference>
<keyword evidence="2" id="KW-0732">Signal</keyword>
<keyword evidence="1" id="KW-1133">Transmembrane helix</keyword>
<dbReference type="RefSeq" id="WP_317776190.1">
    <property type="nucleotide sequence ID" value="NZ_JAWMAJ010000399.1"/>
</dbReference>
<sequence length="196" mass="19247">MRRTALALSVVALVGVAGPAVAADPGAEVSPSTVRAGGNVTVSVTCEAIGGTVAETIDATSQGFDDGTVQLQRVPGNDDRAAGAAYRGTARISDGEGGGRDSAWTVDGTCPAPPGGQGRPWSATFSIERGGGGQPPCQEPRGDACGGVPAAIQRGVQAGEGGTFTDSVPALVAGGVLIAGALGGAVYRLRRRTPGH</sequence>